<keyword evidence="4" id="KW-0539">Nucleus</keyword>
<keyword evidence="5" id="KW-0863">Zinc-finger</keyword>
<keyword evidence="5" id="KW-0862">Zinc</keyword>
<accession>A0A286UQE5</accession>
<feature type="domain" description="C2H2-type" evidence="8">
    <location>
        <begin position="508"/>
        <end position="535"/>
    </location>
</feature>
<dbReference type="PROSITE" id="PS51294">
    <property type="entry name" value="HTH_MYB"/>
    <property type="match status" value="3"/>
</dbReference>
<feature type="domain" description="C2H2-type" evidence="8">
    <location>
        <begin position="574"/>
        <end position="604"/>
    </location>
</feature>
<dbReference type="SUPFAM" id="SSF46689">
    <property type="entry name" value="Homeodomain-like"/>
    <property type="match status" value="2"/>
</dbReference>
<dbReference type="Gene3D" id="1.10.10.60">
    <property type="entry name" value="Homeodomain-like"/>
    <property type="match status" value="3"/>
</dbReference>
<evidence type="ECO:0000259" key="9">
    <source>
        <dbReference type="PROSITE" id="PS51294"/>
    </source>
</evidence>
<keyword evidence="1" id="KW-0805">Transcription regulation</keyword>
<evidence type="ECO:0000256" key="6">
    <source>
        <dbReference type="SAM" id="MobiDB-lite"/>
    </source>
</evidence>
<dbReference type="InterPro" id="IPR013087">
    <property type="entry name" value="Znf_C2H2_type"/>
</dbReference>
<dbReference type="GO" id="GO:0042796">
    <property type="term" value="P:snRNA transcription by RNA polymerase III"/>
    <property type="evidence" value="ECO:0007669"/>
    <property type="project" value="TreeGrafter"/>
</dbReference>
<name>A0A286UQE5_9AGAM</name>
<dbReference type="PANTHER" id="PTHR46621">
    <property type="entry name" value="SNRNA-ACTIVATING PROTEIN COMPLEX SUBUNIT 4"/>
    <property type="match status" value="1"/>
</dbReference>
<dbReference type="GO" id="GO:0019185">
    <property type="term" value="C:snRNA-activating protein complex"/>
    <property type="evidence" value="ECO:0007669"/>
    <property type="project" value="TreeGrafter"/>
</dbReference>
<dbReference type="PANTHER" id="PTHR46621:SF1">
    <property type="entry name" value="SNRNA-ACTIVATING PROTEIN COMPLEX SUBUNIT 4"/>
    <property type="match status" value="1"/>
</dbReference>
<keyword evidence="11" id="KW-1185">Reference proteome</keyword>
<protein>
    <submittedName>
        <fullName evidence="10">Uncharacterized protein</fullName>
    </submittedName>
</protein>
<evidence type="ECO:0000313" key="11">
    <source>
        <dbReference type="Proteomes" id="UP000217199"/>
    </source>
</evidence>
<dbReference type="PROSITE" id="PS00028">
    <property type="entry name" value="ZINC_FINGER_C2H2_1"/>
    <property type="match status" value="1"/>
</dbReference>
<dbReference type="GO" id="GO:0008270">
    <property type="term" value="F:zinc ion binding"/>
    <property type="evidence" value="ECO:0007669"/>
    <property type="project" value="UniProtKB-KW"/>
</dbReference>
<evidence type="ECO:0000256" key="4">
    <source>
        <dbReference type="ARBA" id="ARBA00023242"/>
    </source>
</evidence>
<dbReference type="PROSITE" id="PS50090">
    <property type="entry name" value="MYB_LIKE"/>
    <property type="match status" value="3"/>
</dbReference>
<dbReference type="AlphaFoldDB" id="A0A286UQE5"/>
<dbReference type="EMBL" id="NBII01000002">
    <property type="protein sequence ID" value="PAV21818.1"/>
    <property type="molecule type" value="Genomic_DNA"/>
</dbReference>
<dbReference type="SMART" id="SM00717">
    <property type="entry name" value="SANT"/>
    <property type="match status" value="3"/>
</dbReference>
<organism evidence="10 11">
    <name type="scientific">Pyrrhoderma noxium</name>
    <dbReference type="NCBI Taxonomy" id="2282107"/>
    <lineage>
        <taxon>Eukaryota</taxon>
        <taxon>Fungi</taxon>
        <taxon>Dikarya</taxon>
        <taxon>Basidiomycota</taxon>
        <taxon>Agaricomycotina</taxon>
        <taxon>Agaricomycetes</taxon>
        <taxon>Hymenochaetales</taxon>
        <taxon>Hymenochaetaceae</taxon>
        <taxon>Pyrrhoderma</taxon>
    </lineage>
</organism>
<reference evidence="10 11" key="1">
    <citation type="journal article" date="2017" name="Mol. Ecol.">
        <title>Comparative and population genomic landscape of Phellinus noxius: A hypervariable fungus causing root rot in trees.</title>
        <authorList>
            <person name="Chung C.L."/>
            <person name="Lee T.J."/>
            <person name="Akiba M."/>
            <person name="Lee H.H."/>
            <person name="Kuo T.H."/>
            <person name="Liu D."/>
            <person name="Ke H.M."/>
            <person name="Yokoi T."/>
            <person name="Roa M.B."/>
            <person name="Lu M.J."/>
            <person name="Chang Y.Y."/>
            <person name="Ann P.J."/>
            <person name="Tsai J.N."/>
            <person name="Chen C.Y."/>
            <person name="Tzean S.S."/>
            <person name="Ota Y."/>
            <person name="Hattori T."/>
            <person name="Sahashi N."/>
            <person name="Liou R.F."/>
            <person name="Kikuchi T."/>
            <person name="Tsai I.J."/>
        </authorList>
    </citation>
    <scope>NUCLEOTIDE SEQUENCE [LARGE SCALE GENOMIC DNA]</scope>
    <source>
        <strain evidence="10 11">FFPRI411160</strain>
    </source>
</reference>
<evidence type="ECO:0000256" key="5">
    <source>
        <dbReference type="PROSITE-ProRule" id="PRU00042"/>
    </source>
</evidence>
<dbReference type="GO" id="GO:0042795">
    <property type="term" value="P:snRNA transcription by RNA polymerase II"/>
    <property type="evidence" value="ECO:0007669"/>
    <property type="project" value="TreeGrafter"/>
</dbReference>
<evidence type="ECO:0000259" key="7">
    <source>
        <dbReference type="PROSITE" id="PS50090"/>
    </source>
</evidence>
<feature type="region of interest" description="Disordered" evidence="6">
    <location>
        <begin position="544"/>
        <end position="568"/>
    </location>
</feature>
<feature type="domain" description="HTH myb-type" evidence="9">
    <location>
        <begin position="57"/>
        <end position="111"/>
    </location>
</feature>
<feature type="domain" description="HTH myb-type" evidence="9">
    <location>
        <begin position="9"/>
        <end position="52"/>
    </location>
</feature>
<dbReference type="PROSITE" id="PS50157">
    <property type="entry name" value="ZINC_FINGER_C2H2_2"/>
    <property type="match status" value="2"/>
</dbReference>
<dbReference type="SMART" id="SM00355">
    <property type="entry name" value="ZnF_C2H2"/>
    <property type="match status" value="3"/>
</dbReference>
<evidence type="ECO:0000256" key="3">
    <source>
        <dbReference type="ARBA" id="ARBA00023163"/>
    </source>
</evidence>
<dbReference type="Proteomes" id="UP000217199">
    <property type="component" value="Unassembled WGS sequence"/>
</dbReference>
<feature type="domain" description="HTH myb-type" evidence="9">
    <location>
        <begin position="112"/>
        <end position="165"/>
    </location>
</feature>
<dbReference type="InterPro" id="IPR009057">
    <property type="entry name" value="Homeodomain-like_sf"/>
</dbReference>
<dbReference type="GO" id="GO:0000978">
    <property type="term" value="F:RNA polymerase II cis-regulatory region sequence-specific DNA binding"/>
    <property type="evidence" value="ECO:0007669"/>
    <property type="project" value="TreeGrafter"/>
</dbReference>
<evidence type="ECO:0000259" key="8">
    <source>
        <dbReference type="PROSITE" id="PS50157"/>
    </source>
</evidence>
<dbReference type="InterPro" id="IPR051575">
    <property type="entry name" value="Myb-like_DNA-bd"/>
</dbReference>
<keyword evidence="5" id="KW-0479">Metal-binding</keyword>
<dbReference type="CDD" id="cd00167">
    <property type="entry name" value="SANT"/>
    <property type="match status" value="2"/>
</dbReference>
<dbReference type="InterPro" id="IPR017930">
    <property type="entry name" value="Myb_dom"/>
</dbReference>
<evidence type="ECO:0000313" key="10">
    <source>
        <dbReference type="EMBL" id="PAV21818.1"/>
    </source>
</evidence>
<dbReference type="Pfam" id="PF00249">
    <property type="entry name" value="Myb_DNA-binding"/>
    <property type="match status" value="1"/>
</dbReference>
<feature type="domain" description="Myb-like" evidence="7">
    <location>
        <begin position="108"/>
        <end position="161"/>
    </location>
</feature>
<comment type="caution">
    <text evidence="10">The sequence shown here is derived from an EMBL/GenBank/DDBJ whole genome shotgun (WGS) entry which is preliminary data.</text>
</comment>
<dbReference type="InterPro" id="IPR001005">
    <property type="entry name" value="SANT/Myb"/>
</dbReference>
<evidence type="ECO:0000256" key="2">
    <source>
        <dbReference type="ARBA" id="ARBA00023125"/>
    </source>
</evidence>
<feature type="domain" description="Myb-like" evidence="7">
    <location>
        <begin position="57"/>
        <end position="107"/>
    </location>
</feature>
<dbReference type="OrthoDB" id="2143914at2759"/>
<feature type="domain" description="Myb-like" evidence="7">
    <location>
        <begin position="10"/>
        <end position="56"/>
    </location>
</feature>
<evidence type="ECO:0000256" key="1">
    <source>
        <dbReference type="ARBA" id="ARBA00023015"/>
    </source>
</evidence>
<sequence>MSNSGNIGRPWTPHEDALLTEAVLKYGENTEKWKTIALFVPGRTNKACRKRWLHSLSPSVKKSAWTPEEDQSLLSLFEKHPNKWSQIARGIPGRTDDACSKRYREALDPNLRKEEWTEDEDRRLLDSLTRHGGSSKPKWGLIGQELRRSGLGCRNRWRLLERKRLASIRQASCSMSTDLPSAPQGLINTPSLSTGVNAISFWDTSWDTSELDIPDLWQNQSVPDLNLPLDKIPVYEQPESSVLMEQHSEYFRPTAIQPNLLTQQATDCHNFPSISFNATYPNQPILQHIGQSIMDNLPPGLSFTASMDSNCPLQPQTNISQLPEVSNVNENLQSSSESSYVNRDVECADLTTVRLGVEAADSPVGPDSEVNNTNYETDELYRPITPPLNLSLLPSHVESTSSQELPQESENHVPLPKKRRRTIANDPSLQSVHIMSITVGDQKAPPKLSSTLPVSNDSSILPYACGHKACWPGGHSESNSCFATSGELSAHFKDIHIGDNSACEVPPFRCGLKGCGKSWKSINGLQYHLQISKVHYLQILGVTKQKRPPREHSTNEDTTSSRSLGLNKPKKKLHRCTFSDCGKEYKQLSGLRYHILHGHPNITPAQLDALPPTIATKLGVDSNIT</sequence>
<dbReference type="GO" id="GO:0001006">
    <property type="term" value="F:RNA polymerase III type 3 promoter sequence-specific DNA binding"/>
    <property type="evidence" value="ECO:0007669"/>
    <property type="project" value="TreeGrafter"/>
</dbReference>
<dbReference type="STRING" id="2282107.A0A286UQE5"/>
<keyword evidence="3" id="KW-0804">Transcription</keyword>
<gene>
    <name evidence="10" type="ORF">PNOK_0177500</name>
</gene>
<dbReference type="Pfam" id="PF13921">
    <property type="entry name" value="Myb_DNA-bind_6"/>
    <property type="match status" value="1"/>
</dbReference>
<proteinExistence type="predicted"/>
<dbReference type="InParanoid" id="A0A286UQE5"/>
<keyword evidence="2" id="KW-0238">DNA-binding</keyword>